<evidence type="ECO:0000313" key="3">
    <source>
        <dbReference type="EMBL" id="GAH55910.1"/>
    </source>
</evidence>
<comment type="caution">
    <text evidence="3">The sequence shown here is derived from an EMBL/GenBank/DDBJ whole genome shotgun (WGS) entry which is preliminary data.</text>
</comment>
<dbReference type="InterPro" id="IPR027417">
    <property type="entry name" value="P-loop_NTPase"/>
</dbReference>
<sequence length="243" mass="28203">MPNIELEDLVYTYPNNKEPGFQTLISAKEEFRETISTMSEPVPKRGERFKQQEYLLRLMKQFDEQLVVWRTGTGKSCGVISVTEHYKSLIGAMENFRNDPSTPYRHAYVLVKGPGLVQEFKYQLVCKCTDETYITDTVRKSTSESQRRNNLTRSINTFYTVTTYGSFAREASQYNDEQFKRKYNHSIFIIDEAHNLRSQDTGKTIIDPKTGNKIVVKQVKRGGILTDVVVEQKLIYDQVHRAF</sequence>
<dbReference type="SUPFAM" id="SSF52540">
    <property type="entry name" value="P-loop containing nucleoside triphosphate hydrolases"/>
    <property type="match status" value="1"/>
</dbReference>
<reference evidence="3" key="1">
    <citation type="journal article" date="2014" name="Front. Microbiol.">
        <title>High frequency of phylogenetically diverse reductive dehalogenase-homologous genes in deep subseafloor sedimentary metagenomes.</title>
        <authorList>
            <person name="Kawai M."/>
            <person name="Futagami T."/>
            <person name="Toyoda A."/>
            <person name="Takaki Y."/>
            <person name="Nishi S."/>
            <person name="Hori S."/>
            <person name="Arai W."/>
            <person name="Tsubouchi T."/>
            <person name="Morono Y."/>
            <person name="Uchiyama I."/>
            <person name="Ito T."/>
            <person name="Fujiyama A."/>
            <person name="Inagaki F."/>
            <person name="Takami H."/>
        </authorList>
    </citation>
    <scope>NUCLEOTIDE SEQUENCE</scope>
    <source>
        <strain evidence="3">Expedition CK06-06</strain>
    </source>
</reference>
<dbReference type="GO" id="GO:0016787">
    <property type="term" value="F:hydrolase activity"/>
    <property type="evidence" value="ECO:0007669"/>
    <property type="project" value="UniProtKB-KW"/>
</dbReference>
<gene>
    <name evidence="3" type="ORF">S03H2_32434</name>
</gene>
<accession>X1HFS5</accession>
<dbReference type="GO" id="GO:0003677">
    <property type="term" value="F:DNA binding"/>
    <property type="evidence" value="ECO:0007669"/>
    <property type="project" value="InterPro"/>
</dbReference>
<dbReference type="PROSITE" id="PS00690">
    <property type="entry name" value="DEAH_ATP_HELICASE"/>
    <property type="match status" value="1"/>
</dbReference>
<organism evidence="3">
    <name type="scientific">marine sediment metagenome</name>
    <dbReference type="NCBI Taxonomy" id="412755"/>
    <lineage>
        <taxon>unclassified sequences</taxon>
        <taxon>metagenomes</taxon>
        <taxon>ecological metagenomes</taxon>
    </lineage>
</organism>
<dbReference type="Pfam" id="PF04851">
    <property type="entry name" value="ResIII"/>
    <property type="match status" value="1"/>
</dbReference>
<evidence type="ECO:0000256" key="1">
    <source>
        <dbReference type="ARBA" id="ARBA00022801"/>
    </source>
</evidence>
<feature type="domain" description="Helicase/UvrB N-terminal" evidence="2">
    <location>
        <begin position="50"/>
        <end position="207"/>
    </location>
</feature>
<dbReference type="GO" id="GO:0005524">
    <property type="term" value="F:ATP binding"/>
    <property type="evidence" value="ECO:0007669"/>
    <property type="project" value="InterPro"/>
</dbReference>
<dbReference type="EMBL" id="BARU01019708">
    <property type="protein sequence ID" value="GAH55910.1"/>
    <property type="molecule type" value="Genomic_DNA"/>
</dbReference>
<feature type="non-terminal residue" evidence="3">
    <location>
        <position position="243"/>
    </location>
</feature>
<name>X1HFS5_9ZZZZ</name>
<keyword evidence="1" id="KW-0378">Hydrolase</keyword>
<dbReference type="InterPro" id="IPR002464">
    <property type="entry name" value="DNA/RNA_helicase_DEAH_CS"/>
</dbReference>
<protein>
    <recommendedName>
        <fullName evidence="2">Helicase/UvrB N-terminal domain-containing protein</fullName>
    </recommendedName>
</protein>
<proteinExistence type="predicted"/>
<dbReference type="Gene3D" id="3.40.50.300">
    <property type="entry name" value="P-loop containing nucleotide triphosphate hydrolases"/>
    <property type="match status" value="1"/>
</dbReference>
<dbReference type="AlphaFoldDB" id="X1HFS5"/>
<dbReference type="InterPro" id="IPR006935">
    <property type="entry name" value="Helicase/UvrB_N"/>
</dbReference>
<evidence type="ECO:0000259" key="2">
    <source>
        <dbReference type="Pfam" id="PF04851"/>
    </source>
</evidence>